<evidence type="ECO:0000313" key="4">
    <source>
        <dbReference type="Proteomes" id="UP000018208"/>
    </source>
</evidence>
<evidence type="ECO:0000256" key="1">
    <source>
        <dbReference type="SAM" id="Phobius"/>
    </source>
</evidence>
<name>V6LK88_9EUKA</name>
<feature type="transmembrane region" description="Helical" evidence="1">
    <location>
        <begin position="556"/>
        <end position="579"/>
    </location>
</feature>
<evidence type="ECO:0000313" key="3">
    <source>
        <dbReference type="EMBL" id="KAH0573373.1"/>
    </source>
</evidence>
<keyword evidence="4" id="KW-1185">Reference proteome</keyword>
<reference evidence="3" key="2">
    <citation type="submission" date="2020-12" db="EMBL/GenBank/DDBJ databases">
        <title>New Spironucleus salmonicida genome in near-complete chromosomes.</title>
        <authorList>
            <person name="Xu F."/>
            <person name="Kurt Z."/>
            <person name="Jimenez-Gonzalez A."/>
            <person name="Astvaldsson A."/>
            <person name="Andersson J.O."/>
            <person name="Svard S.G."/>
        </authorList>
    </citation>
    <scope>NUCLEOTIDE SEQUENCE</scope>
    <source>
        <strain evidence="3">ATCC 50377</strain>
    </source>
</reference>
<accession>V6LK88</accession>
<proteinExistence type="predicted"/>
<keyword evidence="1" id="KW-1133">Transmembrane helix</keyword>
<dbReference type="Proteomes" id="UP000018208">
    <property type="component" value="Unassembled WGS sequence"/>
</dbReference>
<reference evidence="2 3" key="1">
    <citation type="journal article" date="2014" name="PLoS Genet.">
        <title>The Genome of Spironucleus salmonicida Highlights a Fish Pathogen Adapted to Fluctuating Environments.</title>
        <authorList>
            <person name="Xu F."/>
            <person name="Jerlstrom-Hultqvist J."/>
            <person name="Einarsson E."/>
            <person name="Astvaldsson A."/>
            <person name="Svard S.G."/>
            <person name="Andersson J.O."/>
        </authorList>
    </citation>
    <scope>NUCLEOTIDE SEQUENCE</scope>
    <source>
        <strain evidence="3">ATCC 50377</strain>
    </source>
</reference>
<protein>
    <submittedName>
        <fullName evidence="2">Uncharacterized protein</fullName>
    </submittedName>
</protein>
<dbReference type="EMBL" id="KI546101">
    <property type="protein sequence ID" value="EST45040.1"/>
    <property type="molecule type" value="Genomic_DNA"/>
</dbReference>
<evidence type="ECO:0000313" key="2">
    <source>
        <dbReference type="EMBL" id="EST45040.1"/>
    </source>
</evidence>
<organism evidence="2">
    <name type="scientific">Spironucleus salmonicida</name>
    <dbReference type="NCBI Taxonomy" id="348837"/>
    <lineage>
        <taxon>Eukaryota</taxon>
        <taxon>Metamonada</taxon>
        <taxon>Diplomonadida</taxon>
        <taxon>Hexamitidae</taxon>
        <taxon>Hexamitinae</taxon>
        <taxon>Spironucleus</taxon>
    </lineage>
</organism>
<gene>
    <name evidence="2" type="ORF">SS50377_15059</name>
    <name evidence="3" type="ORF">SS50377_25493</name>
</gene>
<dbReference type="VEuPathDB" id="GiardiaDB:SS50377_25493"/>
<dbReference type="EMBL" id="AUWU02000005">
    <property type="protein sequence ID" value="KAH0573373.1"/>
    <property type="molecule type" value="Genomic_DNA"/>
</dbReference>
<keyword evidence="1" id="KW-0812">Transmembrane</keyword>
<sequence length="580" mass="67758">MTEFASSLLHQNMDRYLAPHFYKQSNFEQITKQLINSFFAPQGYFYKVPNLLTSPPKSFIKESILFFSPSSQFHSQLILHQNYSSQHFTAPLADSTSYFHSIYAGCVSSSLFGDFIQLLIECSKNARFSVRSDNFELKSYRNGALQILENWSKWNGDDLNSQGLQCISTGNGVRKVVIVKSKEFVNILCIQTILNDIEICQCNQCRCVNQNIENMEIQECQQFQANLYSSNRNAILEIFLSSNKDNSDAMDYYMRQAAFYLLIQMQHFRHIVKLPIFLQLIKNMNLLMKNNVGNQIFSLFFEQITAFLENYIYRLKRAYAVSNNGKQKFDTPDKVYFKINTMIISSLDQILLFINEWRLILNYEAFQKVYASKNELLECILSFQSIVKGTQVNIIYQNLYKSKSIDDFREEDIWVNAQKVSHRIQQLFDNTVTQVHINTTNVRTLYKKASNLGELKSFYISSIIQLIKPSVQHIEEKIQQKRYLNFFGIMQIDYDVLNKFFGSQPPEMREAKNLRYSNYNNRLLASGIENTPKYKLSQPTLTENWLVIADALKSQVFWILVLIAAFVISFIKHFTLWILQ</sequence>
<dbReference type="AlphaFoldDB" id="V6LK88"/>
<keyword evidence="1" id="KW-0472">Membrane</keyword>